<dbReference type="Proteomes" id="UP000246591">
    <property type="component" value="Segment"/>
</dbReference>
<dbReference type="Gene3D" id="1.10.10.60">
    <property type="entry name" value="Homeodomain-like"/>
    <property type="match status" value="1"/>
</dbReference>
<gene>
    <name evidence="1" type="primary">51</name>
    <name evidence="1" type="ORF">PBI_SOUR_51</name>
</gene>
<dbReference type="KEGG" id="vg:40102516"/>
<dbReference type="GeneID" id="40102516"/>
<protein>
    <submittedName>
        <fullName evidence="1">Helix-turn-helix DNA binding protein</fullName>
    </submittedName>
</protein>
<keyword evidence="2" id="KW-1185">Reference proteome</keyword>
<reference evidence="2" key="1">
    <citation type="submission" date="2018-03" db="EMBL/GenBank/DDBJ databases">
        <authorList>
            <person name="Keele B.F."/>
        </authorList>
    </citation>
    <scope>NUCLEOTIDE SEQUENCE [LARGE SCALE GENOMIC DNA]</scope>
</reference>
<sequence length="121" mass="13779">MAMTTEGMWAERAEAVARMTRQGMSAREIAVRLGVTQRSVQRDRARMGLTTPPTRVSEEQYQRAYELLCEGSGYKEAAATVGCTPAALRERYPGMAMEKSMVDYLRRVAVREHYQRRRTSV</sequence>
<proteinExistence type="predicted"/>
<dbReference type="RefSeq" id="YP_009625622.1">
    <property type="nucleotide sequence ID" value="NC_042132.1"/>
</dbReference>
<evidence type="ECO:0000313" key="2">
    <source>
        <dbReference type="Proteomes" id="UP000246591"/>
    </source>
</evidence>
<dbReference type="EMBL" id="MH153810">
    <property type="protein sequence ID" value="AWN04252.1"/>
    <property type="molecule type" value="Genomic_DNA"/>
</dbReference>
<organism evidence="1 2">
    <name type="scientific">Gordonia phage Sour</name>
    <dbReference type="NCBI Taxonomy" id="2182349"/>
    <lineage>
        <taxon>Viruses</taxon>
        <taxon>Duplodnaviria</taxon>
        <taxon>Heunggongvirae</taxon>
        <taxon>Uroviricota</taxon>
        <taxon>Caudoviricetes</taxon>
        <taxon>Sourvirus</taxon>
        <taxon>Sourvirus sour</taxon>
    </lineage>
</organism>
<accession>A0A2U8UKM2</accession>
<evidence type="ECO:0000313" key="1">
    <source>
        <dbReference type="EMBL" id="AWN04252.1"/>
    </source>
</evidence>
<name>A0A2U8UKM2_9CAUD</name>